<accession>A0A1B0ZTU0</accession>
<dbReference type="EMBL" id="CP015124">
    <property type="protein sequence ID" value="ANP37575.1"/>
    <property type="molecule type" value="Genomic_DNA"/>
</dbReference>
<evidence type="ECO:0000313" key="3">
    <source>
        <dbReference type="Proteomes" id="UP000092565"/>
    </source>
</evidence>
<dbReference type="Proteomes" id="UP000092565">
    <property type="component" value="Chromosome"/>
</dbReference>
<organism evidence="2 3">
    <name type="scientific">Phaeobacter gallaeciensis</name>
    <dbReference type="NCBI Taxonomy" id="60890"/>
    <lineage>
        <taxon>Bacteria</taxon>
        <taxon>Pseudomonadati</taxon>
        <taxon>Pseudomonadota</taxon>
        <taxon>Alphaproteobacteria</taxon>
        <taxon>Rhodobacterales</taxon>
        <taxon>Roseobacteraceae</taxon>
        <taxon>Phaeobacter</taxon>
    </lineage>
</organism>
<name>A0A1B0ZTU0_9RHOB</name>
<evidence type="ECO:0000256" key="1">
    <source>
        <dbReference type="SAM" id="MobiDB-lite"/>
    </source>
</evidence>
<feature type="compositionally biased region" description="Polar residues" evidence="1">
    <location>
        <begin position="72"/>
        <end position="83"/>
    </location>
</feature>
<proteinExistence type="predicted"/>
<reference evidence="2 3" key="1">
    <citation type="submission" date="2016-04" db="EMBL/GenBank/DDBJ databases">
        <authorList>
            <person name="Evans L.H."/>
            <person name="Alamgir A."/>
            <person name="Owens N."/>
            <person name="Weber N.D."/>
            <person name="Virtaneva K."/>
            <person name="Barbian K."/>
            <person name="Babar A."/>
            <person name="Rosenke K."/>
        </authorList>
    </citation>
    <scope>NUCLEOTIDE SEQUENCE [LARGE SCALE GENOMIC DNA]</scope>
    <source>
        <strain evidence="2 3">JL2886</strain>
    </source>
</reference>
<dbReference type="AlphaFoldDB" id="A0A1B0ZTU0"/>
<evidence type="ECO:0000313" key="2">
    <source>
        <dbReference type="EMBL" id="ANP37575.1"/>
    </source>
</evidence>
<sequence>MNCIKLLGQSLMVRDFERQVAELQVRIAVLNGCTALGIPVTVAIGEIRPGKGEDPPSTDLQKKAAVEVGSGPNRQNSPGFDRD</sequence>
<protein>
    <submittedName>
        <fullName evidence="2">Transposase</fullName>
    </submittedName>
</protein>
<gene>
    <name evidence="2" type="ORF">JL2886_02687</name>
</gene>
<dbReference type="PATRIC" id="fig|60890.4.peg.2612"/>
<keyword evidence="3" id="KW-1185">Reference proteome</keyword>
<feature type="region of interest" description="Disordered" evidence="1">
    <location>
        <begin position="47"/>
        <end position="83"/>
    </location>
</feature>
<feature type="compositionally biased region" description="Basic and acidic residues" evidence="1">
    <location>
        <begin position="48"/>
        <end position="65"/>
    </location>
</feature>